<dbReference type="OrthoDB" id="7772846at2"/>
<reference evidence="2" key="1">
    <citation type="submission" date="2016-10" db="EMBL/GenBank/DDBJ databases">
        <authorList>
            <person name="Varghese N."/>
            <person name="Submissions S."/>
        </authorList>
    </citation>
    <scope>NUCLEOTIDE SEQUENCE [LARGE SCALE GENOMIC DNA]</scope>
    <source>
        <strain evidence="2">DSM 28463</strain>
    </source>
</reference>
<dbReference type="STRING" id="1005928.SAMN04487859_11623"/>
<evidence type="ECO:0000313" key="2">
    <source>
        <dbReference type="Proteomes" id="UP000198599"/>
    </source>
</evidence>
<organism evidence="1 2">
    <name type="scientific">Roseovarius lutimaris</name>
    <dbReference type="NCBI Taxonomy" id="1005928"/>
    <lineage>
        <taxon>Bacteria</taxon>
        <taxon>Pseudomonadati</taxon>
        <taxon>Pseudomonadota</taxon>
        <taxon>Alphaproteobacteria</taxon>
        <taxon>Rhodobacterales</taxon>
        <taxon>Roseobacteraceae</taxon>
        <taxon>Roseovarius</taxon>
    </lineage>
</organism>
<keyword evidence="2" id="KW-1185">Reference proteome</keyword>
<name>A0A1I5EIH8_9RHOB</name>
<protein>
    <submittedName>
        <fullName evidence="1">Uncharacterized protein</fullName>
    </submittedName>
</protein>
<dbReference type="RefSeq" id="WP_092840237.1">
    <property type="nucleotide sequence ID" value="NZ_FOVP01000016.1"/>
</dbReference>
<proteinExistence type="predicted"/>
<dbReference type="AlphaFoldDB" id="A0A1I5EIH8"/>
<sequence>MSELTLTKTRLFEGVWEGVLTYEGEGNYQPQIEVMHLQERVPGVEVVEKPEEGLWVVRVPVPAAAIADGIQTFVIRDARNGDVLDSFALLSGDVLSYDIRSEIALLREELDLLKRAFRRHCLESM</sequence>
<dbReference type="Proteomes" id="UP000198599">
    <property type="component" value="Unassembled WGS sequence"/>
</dbReference>
<accession>A0A1I5EIH8</accession>
<evidence type="ECO:0000313" key="1">
    <source>
        <dbReference type="EMBL" id="SFO11278.1"/>
    </source>
</evidence>
<gene>
    <name evidence="1" type="ORF">SAMN04487859_11623</name>
</gene>
<dbReference type="EMBL" id="FOVP01000016">
    <property type="protein sequence ID" value="SFO11278.1"/>
    <property type="molecule type" value="Genomic_DNA"/>
</dbReference>